<dbReference type="CDD" id="cd05301">
    <property type="entry name" value="GDH"/>
    <property type="match status" value="1"/>
</dbReference>
<dbReference type="InterPro" id="IPR006139">
    <property type="entry name" value="D-isomer_2_OHA_DH_cat_dom"/>
</dbReference>
<comment type="similarity">
    <text evidence="1 3">Belongs to the D-isomer specific 2-hydroxyacid dehydrogenase family.</text>
</comment>
<dbReference type="RefSeq" id="WP_044895270.1">
    <property type="nucleotide sequence ID" value="NZ_CP017703.1"/>
</dbReference>
<dbReference type="GO" id="GO:0030267">
    <property type="term" value="F:glyoxylate reductase (NADPH) activity"/>
    <property type="evidence" value="ECO:0007669"/>
    <property type="project" value="TreeGrafter"/>
</dbReference>
<dbReference type="PANTHER" id="PTHR10996">
    <property type="entry name" value="2-HYDROXYACID DEHYDROGENASE-RELATED"/>
    <property type="match status" value="1"/>
</dbReference>
<dbReference type="GO" id="GO:0016618">
    <property type="term" value="F:hydroxypyruvate reductase [NAD(P)H] activity"/>
    <property type="evidence" value="ECO:0007669"/>
    <property type="project" value="TreeGrafter"/>
</dbReference>
<dbReference type="KEGG" id="apak:AP3564_03560"/>
<dbReference type="GO" id="GO:0051287">
    <property type="term" value="F:NAD binding"/>
    <property type="evidence" value="ECO:0007669"/>
    <property type="project" value="InterPro"/>
</dbReference>
<proteinExistence type="inferred from homology"/>
<sequence>MKKPFVYITRKLESDIVEKLGNIAEVQMWDSIEKPVPYDILKEKASKAHALLTMVSDKVDESLIASAPYLKVIANLGVGYDNIAVHEATKRKILVCNTPDVLSDTTADLTFALLMATARRIVEGHEYIKKGHWQDWNPYLMAGYDIHHKTIGIVGMGRIGEKVAKRATGFEMNILYHNRSRKQKAEEELGAKYVSFEELLGQSDFVVSLAPLTPETKGMFNKKAFSLMKNSAIFINAGRGLVMNEADLYDALVNKEIAAAGLDVFEKEPISANHPLLKLQNVVVLPHIGSASLETRKKMMKLAVDNIDLALQGKEPKALVNREIWNEKKSQLHNKAF</sequence>
<evidence type="ECO:0000256" key="1">
    <source>
        <dbReference type="ARBA" id="ARBA00005854"/>
    </source>
</evidence>
<dbReference type="InterPro" id="IPR006140">
    <property type="entry name" value="D-isomer_DH_NAD-bd"/>
</dbReference>
<dbReference type="GO" id="GO:0005829">
    <property type="term" value="C:cytosol"/>
    <property type="evidence" value="ECO:0007669"/>
    <property type="project" value="TreeGrafter"/>
</dbReference>
<organism evidence="6 7">
    <name type="scientific">Aeribacillus pallidus</name>
    <dbReference type="NCBI Taxonomy" id="33936"/>
    <lineage>
        <taxon>Bacteria</taxon>
        <taxon>Bacillati</taxon>
        <taxon>Bacillota</taxon>
        <taxon>Bacilli</taxon>
        <taxon>Bacillales</taxon>
        <taxon>Bacillaceae</taxon>
        <taxon>Aeribacillus</taxon>
    </lineage>
</organism>
<dbReference type="InterPro" id="IPR036291">
    <property type="entry name" value="NAD(P)-bd_dom_sf"/>
</dbReference>
<feature type="domain" description="D-isomer specific 2-hydroxyacid dehydrogenase catalytic" evidence="4">
    <location>
        <begin position="6"/>
        <end position="321"/>
    </location>
</feature>
<name>A0A223E2P3_9BACI</name>
<dbReference type="PROSITE" id="PS00671">
    <property type="entry name" value="D_2_HYDROXYACID_DH_3"/>
    <property type="match status" value="1"/>
</dbReference>
<gene>
    <name evidence="6" type="ORF">AP3564_03560</name>
</gene>
<accession>A0A223E2P3</accession>
<dbReference type="PROSITE" id="PS00065">
    <property type="entry name" value="D_2_HYDROXYACID_DH_1"/>
    <property type="match status" value="1"/>
</dbReference>
<dbReference type="PANTHER" id="PTHR10996:SF257">
    <property type="entry name" value="GLYOXYLATE REDUCTASE 1"/>
    <property type="match status" value="1"/>
</dbReference>
<dbReference type="InterPro" id="IPR029753">
    <property type="entry name" value="D-isomer_DH_CS"/>
</dbReference>
<dbReference type="SUPFAM" id="SSF52283">
    <property type="entry name" value="Formate/glycerate dehydrogenase catalytic domain-like"/>
    <property type="match status" value="1"/>
</dbReference>
<evidence type="ECO:0000313" key="6">
    <source>
        <dbReference type="EMBL" id="ASS89450.1"/>
    </source>
</evidence>
<evidence type="ECO:0000259" key="5">
    <source>
        <dbReference type="Pfam" id="PF02826"/>
    </source>
</evidence>
<dbReference type="Gene3D" id="3.40.50.720">
    <property type="entry name" value="NAD(P)-binding Rossmann-like Domain"/>
    <property type="match status" value="2"/>
</dbReference>
<dbReference type="InterPro" id="IPR050223">
    <property type="entry name" value="D-isomer_2-hydroxyacid_DH"/>
</dbReference>
<keyword evidence="2 3" id="KW-0560">Oxidoreductase</keyword>
<evidence type="ECO:0000313" key="7">
    <source>
        <dbReference type="Proteomes" id="UP000214606"/>
    </source>
</evidence>
<dbReference type="AlphaFoldDB" id="A0A223E2P3"/>
<evidence type="ECO:0000259" key="4">
    <source>
        <dbReference type="Pfam" id="PF00389"/>
    </source>
</evidence>
<protein>
    <submittedName>
        <fullName evidence="6">D-glycerate dehydrogenase</fullName>
    </submittedName>
</protein>
<dbReference type="Pfam" id="PF00389">
    <property type="entry name" value="2-Hacid_dh"/>
    <property type="match status" value="1"/>
</dbReference>
<evidence type="ECO:0000256" key="3">
    <source>
        <dbReference type="RuleBase" id="RU003719"/>
    </source>
</evidence>
<dbReference type="SUPFAM" id="SSF51735">
    <property type="entry name" value="NAD(P)-binding Rossmann-fold domains"/>
    <property type="match status" value="1"/>
</dbReference>
<dbReference type="Pfam" id="PF02826">
    <property type="entry name" value="2-Hacid_dh_C"/>
    <property type="match status" value="1"/>
</dbReference>
<dbReference type="InterPro" id="IPR029752">
    <property type="entry name" value="D-isomer_DH_CS1"/>
</dbReference>
<feature type="domain" description="D-isomer specific 2-hydroxyacid dehydrogenase NAD-binding" evidence="5">
    <location>
        <begin position="111"/>
        <end position="289"/>
    </location>
</feature>
<reference evidence="6 7" key="1">
    <citation type="submission" date="2016-10" db="EMBL/GenBank/DDBJ databases">
        <title>The whole genome sequencing and assembly of Aeribacillus pallidus KCTC3564 strain.</title>
        <authorList>
            <person name="Lee Y.-J."/>
            <person name="Park M.-K."/>
            <person name="Yi H."/>
            <person name="Bahn Y.-S."/>
            <person name="Kim J.F."/>
            <person name="Lee D.-W."/>
        </authorList>
    </citation>
    <scope>NUCLEOTIDE SEQUENCE [LARGE SCALE GENOMIC DNA]</scope>
    <source>
        <strain evidence="6 7">KCTC3564</strain>
    </source>
</reference>
<dbReference type="FunFam" id="3.40.50.720:FF:000462">
    <property type="entry name" value="Glyoxylate reductase (NADP+)"/>
    <property type="match status" value="1"/>
</dbReference>
<dbReference type="Proteomes" id="UP000214606">
    <property type="component" value="Chromosome"/>
</dbReference>
<evidence type="ECO:0000256" key="2">
    <source>
        <dbReference type="ARBA" id="ARBA00023002"/>
    </source>
</evidence>
<dbReference type="EMBL" id="CP017703">
    <property type="protein sequence ID" value="ASS89450.1"/>
    <property type="molecule type" value="Genomic_DNA"/>
</dbReference>